<accession>A0A080Z4S9</accession>
<dbReference type="InterPro" id="IPR011335">
    <property type="entry name" value="Restrct_endonuc-II-like"/>
</dbReference>
<evidence type="ECO:0000259" key="1">
    <source>
        <dbReference type="PROSITE" id="PS00028"/>
    </source>
</evidence>
<name>A0A080Z4S9_PHYNI</name>
<reference evidence="2 3" key="1">
    <citation type="submission" date="2013-11" db="EMBL/GenBank/DDBJ databases">
        <title>The Genome Sequence of Phytophthora parasitica P1976.</title>
        <authorList>
            <consortium name="The Broad Institute Genomics Platform"/>
            <person name="Russ C."/>
            <person name="Tyler B."/>
            <person name="Panabieres F."/>
            <person name="Shan W."/>
            <person name="Tripathy S."/>
            <person name="Grunwald N."/>
            <person name="Machado M."/>
            <person name="Johnson C.S."/>
            <person name="Walker B."/>
            <person name="Young S."/>
            <person name="Zeng Q."/>
            <person name="Gargeya S."/>
            <person name="Fitzgerald M."/>
            <person name="Haas B."/>
            <person name="Abouelleil A."/>
            <person name="Allen A.W."/>
            <person name="Alvarado L."/>
            <person name="Arachchi H.M."/>
            <person name="Berlin A.M."/>
            <person name="Chapman S.B."/>
            <person name="Gainer-Dewar J."/>
            <person name="Goldberg J."/>
            <person name="Griggs A."/>
            <person name="Gujja S."/>
            <person name="Hansen M."/>
            <person name="Howarth C."/>
            <person name="Imamovic A."/>
            <person name="Ireland A."/>
            <person name="Larimer J."/>
            <person name="McCowan C."/>
            <person name="Murphy C."/>
            <person name="Pearson M."/>
            <person name="Poon T.W."/>
            <person name="Priest M."/>
            <person name="Roberts A."/>
            <person name="Saif S."/>
            <person name="Shea T."/>
            <person name="Sisk P."/>
            <person name="Sykes S."/>
            <person name="Wortman J."/>
            <person name="Nusbaum C."/>
            <person name="Birren B."/>
        </authorList>
    </citation>
    <scope>NUCLEOTIDE SEQUENCE [LARGE SCALE GENOMIC DNA]</scope>
    <source>
        <strain evidence="2 3">P1976</strain>
    </source>
</reference>
<dbReference type="Gene3D" id="3.90.1570.10">
    <property type="entry name" value="tt1808, chain A"/>
    <property type="match status" value="1"/>
</dbReference>
<dbReference type="InterPro" id="IPR008538">
    <property type="entry name" value="Uma2"/>
</dbReference>
<dbReference type="EMBL" id="ANJA01003745">
    <property type="protein sequence ID" value="ETO61640.1"/>
    <property type="molecule type" value="Genomic_DNA"/>
</dbReference>
<gene>
    <name evidence="2" type="ORF">F444_20386</name>
</gene>
<dbReference type="OrthoDB" id="88517at2759"/>
<dbReference type="CDD" id="cd06260">
    <property type="entry name" value="DUF820-like"/>
    <property type="match status" value="1"/>
</dbReference>
<dbReference type="GO" id="GO:0006281">
    <property type="term" value="P:DNA repair"/>
    <property type="evidence" value="ECO:0007669"/>
    <property type="project" value="UniProtKB-ARBA"/>
</dbReference>
<sequence length="292" mass="33024">MTAANGKKKDHEDMLARLVRDLKSKKTLCRVKDYAGVSLEQLNQHVKKIGPLVHPTLGEQPCFFVDEGRFVPFRMVVFGRSVIGPYICKVLLQWAAWSGHGGRVTNAQGEYVLDDTTLRVPDVAYVSRDDARQLNEAQGWTRGGEPFAPTLVVEIDTLTGPHSKLDALDHKMRIEYFPHGVQLGWLIDPKNKIMYEYKRYAQGNRLVRRFGNSAWRDLDGGTVLPGFTLNCEDLDDVLNQESGSSSEEEVDLTCPEHGCTERFNRCGAFVAHAEWHRAESARARRRANRANR</sequence>
<dbReference type="AlphaFoldDB" id="A0A080Z4S9"/>
<dbReference type="PANTHER" id="PTHR34107">
    <property type="entry name" value="SLL0198 PROTEIN-RELATED"/>
    <property type="match status" value="1"/>
</dbReference>
<dbReference type="SUPFAM" id="SSF52980">
    <property type="entry name" value="Restriction endonuclease-like"/>
    <property type="match status" value="1"/>
</dbReference>
<dbReference type="Pfam" id="PF05685">
    <property type="entry name" value="Uma2"/>
    <property type="match status" value="1"/>
</dbReference>
<evidence type="ECO:0000313" key="3">
    <source>
        <dbReference type="Proteomes" id="UP000028582"/>
    </source>
</evidence>
<dbReference type="PROSITE" id="PS00028">
    <property type="entry name" value="ZINC_FINGER_C2H2_1"/>
    <property type="match status" value="1"/>
</dbReference>
<evidence type="ECO:0000313" key="2">
    <source>
        <dbReference type="EMBL" id="ETO61640.1"/>
    </source>
</evidence>
<dbReference type="Proteomes" id="UP000028582">
    <property type="component" value="Unassembled WGS sequence"/>
</dbReference>
<comment type="caution">
    <text evidence="2">The sequence shown here is derived from an EMBL/GenBank/DDBJ whole genome shotgun (WGS) entry which is preliminary data.</text>
</comment>
<dbReference type="InterPro" id="IPR013087">
    <property type="entry name" value="Znf_C2H2_type"/>
</dbReference>
<feature type="domain" description="C2H2-type" evidence="1">
    <location>
        <begin position="254"/>
        <end position="276"/>
    </location>
</feature>
<protein>
    <recommendedName>
        <fullName evidence="1">C2H2-type domain-containing protein</fullName>
    </recommendedName>
</protein>
<proteinExistence type="predicted"/>
<dbReference type="PANTHER" id="PTHR34107:SF7">
    <property type="entry name" value="SLR2092 PROTEIN"/>
    <property type="match status" value="1"/>
</dbReference>
<organism evidence="2 3">
    <name type="scientific">Phytophthora nicotianae P1976</name>
    <dbReference type="NCBI Taxonomy" id="1317066"/>
    <lineage>
        <taxon>Eukaryota</taxon>
        <taxon>Sar</taxon>
        <taxon>Stramenopiles</taxon>
        <taxon>Oomycota</taxon>
        <taxon>Peronosporomycetes</taxon>
        <taxon>Peronosporales</taxon>
        <taxon>Peronosporaceae</taxon>
        <taxon>Phytophthora</taxon>
    </lineage>
</organism>
<dbReference type="InterPro" id="IPR012296">
    <property type="entry name" value="Nuclease_put_TT1808"/>
</dbReference>